<evidence type="ECO:0000313" key="2">
    <source>
        <dbReference type="Proteomes" id="UP001162060"/>
    </source>
</evidence>
<dbReference type="AlphaFoldDB" id="A0AAV1UFI4"/>
<accession>A0AAV1UFI4</accession>
<gene>
    <name evidence="1" type="ORF">PM001_LOCUS17588</name>
</gene>
<protein>
    <submittedName>
        <fullName evidence="1">Uncharacterized protein</fullName>
    </submittedName>
</protein>
<name>A0AAV1UFI4_9STRA</name>
<dbReference type="EMBL" id="CAKLBY020000190">
    <property type="protein sequence ID" value="CAK7932438.1"/>
    <property type="molecule type" value="Genomic_DNA"/>
</dbReference>
<organism evidence="1 2">
    <name type="scientific">Peronospora matthiolae</name>
    <dbReference type="NCBI Taxonomy" id="2874970"/>
    <lineage>
        <taxon>Eukaryota</taxon>
        <taxon>Sar</taxon>
        <taxon>Stramenopiles</taxon>
        <taxon>Oomycota</taxon>
        <taxon>Peronosporomycetes</taxon>
        <taxon>Peronosporales</taxon>
        <taxon>Peronosporaceae</taxon>
        <taxon>Peronospora</taxon>
    </lineage>
</organism>
<evidence type="ECO:0000313" key="1">
    <source>
        <dbReference type="EMBL" id="CAK7932438.1"/>
    </source>
</evidence>
<sequence>MHGTEECRPGPIMIRYVQDLQLAAEDIFQFLKRVAIAIMWYDSVL</sequence>
<dbReference type="Proteomes" id="UP001162060">
    <property type="component" value="Unassembled WGS sequence"/>
</dbReference>
<proteinExistence type="predicted"/>
<reference evidence="1" key="1">
    <citation type="submission" date="2024-01" db="EMBL/GenBank/DDBJ databases">
        <authorList>
            <person name="Webb A."/>
        </authorList>
    </citation>
    <scope>NUCLEOTIDE SEQUENCE</scope>
    <source>
        <strain evidence="1">Pm1</strain>
    </source>
</reference>
<comment type="caution">
    <text evidence="1">The sequence shown here is derived from an EMBL/GenBank/DDBJ whole genome shotgun (WGS) entry which is preliminary data.</text>
</comment>